<dbReference type="PANTHER" id="PTHR31157:SF1">
    <property type="entry name" value="SCP DOMAIN-CONTAINING PROTEIN"/>
    <property type="match status" value="1"/>
</dbReference>
<dbReference type="SUPFAM" id="SSF55797">
    <property type="entry name" value="PR-1-like"/>
    <property type="match status" value="1"/>
</dbReference>
<dbReference type="EMBL" id="APKE01000014">
    <property type="protein sequence ID" value="KAF0676347.1"/>
    <property type="molecule type" value="Genomic_DNA"/>
</dbReference>
<gene>
    <name evidence="2" type="ORF">PMES_01078</name>
</gene>
<sequence>MTYAPHPGMDALSHRLERAAAGLGAGRALADRGGQSHITVPLRDPAGFETLPCRSKPVVNTNEADTLMTPVKSLLLISALALSACAAPPLPTLGPDGRPLPQVYTIGSNDTEQVQITMLDAVNSLRSAAGAGPLRYDASLNAAAATHSRDMSIQNRPWHFGSDGSSPLDRVRRAGYGGMMLGENISETYETELETLAAWIDDSQTRDVLLDPKATDMGFAWFQEDNGKIWWTLMTGR</sequence>
<evidence type="ECO:0000259" key="1">
    <source>
        <dbReference type="Pfam" id="PF00188"/>
    </source>
</evidence>
<feature type="domain" description="SCP" evidence="1">
    <location>
        <begin position="119"/>
        <end position="232"/>
    </location>
</feature>
<reference evidence="2" key="1">
    <citation type="submission" date="2013-03" db="EMBL/GenBank/DDBJ databases">
        <title>Genome Sequence of the Profundibacterium mesophilum strain KAUST100406-0324T from Red Sea, a novel genus in the family Rhodobacteraceae.</title>
        <authorList>
            <person name="Essack M."/>
            <person name="Alam I."/>
            <person name="Lafi F."/>
            <person name="Alawi W."/>
            <person name="Kamanu F."/>
            <person name="Al-Suwailem A."/>
            <person name="Lee O.O."/>
            <person name="Xu Y."/>
            <person name="Bajic V."/>
            <person name="Qian P.-Y."/>
            <person name="Archer J."/>
        </authorList>
    </citation>
    <scope>NUCLEOTIDE SEQUENCE</scope>
    <source>
        <strain evidence="2">KAUST100406-0324</strain>
    </source>
</reference>
<evidence type="ECO:0000313" key="3">
    <source>
        <dbReference type="Proteomes" id="UP000698242"/>
    </source>
</evidence>
<dbReference type="Gene3D" id="3.40.33.10">
    <property type="entry name" value="CAP"/>
    <property type="match status" value="1"/>
</dbReference>
<dbReference type="Pfam" id="PF00188">
    <property type="entry name" value="CAP"/>
    <property type="match status" value="1"/>
</dbReference>
<dbReference type="InterPro" id="IPR035940">
    <property type="entry name" value="CAP_sf"/>
</dbReference>
<organism evidence="2 3">
    <name type="scientific">Profundibacterium mesophilum KAUST100406-0324</name>
    <dbReference type="NCBI Taxonomy" id="1037889"/>
    <lineage>
        <taxon>Bacteria</taxon>
        <taxon>Pseudomonadati</taxon>
        <taxon>Pseudomonadota</taxon>
        <taxon>Alphaproteobacteria</taxon>
        <taxon>Rhodobacterales</taxon>
        <taxon>Roseobacteraceae</taxon>
        <taxon>Profundibacterium</taxon>
    </lineage>
</organism>
<dbReference type="Proteomes" id="UP000698242">
    <property type="component" value="Unassembled WGS sequence"/>
</dbReference>
<dbReference type="CDD" id="cd05379">
    <property type="entry name" value="CAP_bacterial"/>
    <property type="match status" value="1"/>
</dbReference>
<proteinExistence type="predicted"/>
<name>A0A921TDL4_9RHOB</name>
<protein>
    <submittedName>
        <fullName evidence="2">Membrane protein</fullName>
    </submittedName>
</protein>
<evidence type="ECO:0000313" key="2">
    <source>
        <dbReference type="EMBL" id="KAF0676347.1"/>
    </source>
</evidence>
<dbReference type="PANTHER" id="PTHR31157">
    <property type="entry name" value="SCP DOMAIN-CONTAINING PROTEIN"/>
    <property type="match status" value="1"/>
</dbReference>
<keyword evidence="3" id="KW-1185">Reference proteome</keyword>
<dbReference type="InterPro" id="IPR014044">
    <property type="entry name" value="CAP_dom"/>
</dbReference>
<accession>A0A921TDL4</accession>
<dbReference type="AlphaFoldDB" id="A0A921TDL4"/>
<comment type="caution">
    <text evidence="2">The sequence shown here is derived from an EMBL/GenBank/DDBJ whole genome shotgun (WGS) entry which is preliminary data.</text>
</comment>